<protein>
    <recommendedName>
        <fullName evidence="5">BTB domain-containing protein</fullName>
    </recommendedName>
</protein>
<accession>A8N063</accession>
<dbReference type="AlphaFoldDB" id="A8N063"/>
<dbReference type="Proteomes" id="UP000001861">
    <property type="component" value="Unassembled WGS sequence"/>
</dbReference>
<evidence type="ECO:0000313" key="3">
    <source>
        <dbReference type="EMBL" id="EAU93602.2"/>
    </source>
</evidence>
<dbReference type="VEuPathDB" id="FungiDB:CC1G_02832"/>
<dbReference type="PANTHER" id="PTHR16184:SF6">
    <property type="entry name" value="ELONGATOR COMPLEX PROTEIN 6"/>
    <property type="match status" value="1"/>
</dbReference>
<dbReference type="InterPro" id="IPR018627">
    <property type="entry name" value="ELP6"/>
</dbReference>
<dbReference type="GeneID" id="6004622"/>
<dbReference type="KEGG" id="cci:CC1G_02832"/>
<dbReference type="RefSeq" id="XP_001828251.2">
    <property type="nucleotide sequence ID" value="XM_001828199.2"/>
</dbReference>
<proteinExistence type="inferred from homology"/>
<evidence type="ECO:0000256" key="1">
    <source>
        <dbReference type="ARBA" id="ARBA00005043"/>
    </source>
</evidence>
<comment type="caution">
    <text evidence="3">The sequence shown here is derived from an EMBL/GenBank/DDBJ whole genome shotgun (WGS) entry which is preliminary data.</text>
</comment>
<reference evidence="3 4" key="1">
    <citation type="journal article" date="2010" name="Proc. Natl. Acad. Sci. U.S.A.">
        <title>Insights into evolution of multicellular fungi from the assembled chromosomes of the mushroom Coprinopsis cinerea (Coprinus cinereus).</title>
        <authorList>
            <person name="Stajich J.E."/>
            <person name="Wilke S.K."/>
            <person name="Ahren D."/>
            <person name="Au C.H."/>
            <person name="Birren B.W."/>
            <person name="Borodovsky M."/>
            <person name="Burns C."/>
            <person name="Canback B."/>
            <person name="Casselton L.A."/>
            <person name="Cheng C.K."/>
            <person name="Deng J."/>
            <person name="Dietrich F.S."/>
            <person name="Fargo D.C."/>
            <person name="Farman M.L."/>
            <person name="Gathman A.C."/>
            <person name="Goldberg J."/>
            <person name="Guigo R."/>
            <person name="Hoegger P.J."/>
            <person name="Hooker J.B."/>
            <person name="Huggins A."/>
            <person name="James T.Y."/>
            <person name="Kamada T."/>
            <person name="Kilaru S."/>
            <person name="Kodira C."/>
            <person name="Kues U."/>
            <person name="Kupfer D."/>
            <person name="Kwan H.S."/>
            <person name="Lomsadze A."/>
            <person name="Li W."/>
            <person name="Lilly W.W."/>
            <person name="Ma L.J."/>
            <person name="Mackey A.J."/>
            <person name="Manning G."/>
            <person name="Martin F."/>
            <person name="Muraguchi H."/>
            <person name="Natvig D.O."/>
            <person name="Palmerini H."/>
            <person name="Ramesh M.A."/>
            <person name="Rehmeyer C.J."/>
            <person name="Roe B.A."/>
            <person name="Shenoy N."/>
            <person name="Stanke M."/>
            <person name="Ter-Hovhannisyan V."/>
            <person name="Tunlid A."/>
            <person name="Velagapudi R."/>
            <person name="Vision T.J."/>
            <person name="Zeng Q."/>
            <person name="Zolan M.E."/>
            <person name="Pukkila P.J."/>
        </authorList>
    </citation>
    <scope>NUCLEOTIDE SEQUENCE [LARGE SCALE GENOMIC DNA]</scope>
    <source>
        <strain evidence="4">Okayama-7 / 130 / ATCC MYA-4618 / FGSC 9003</strain>
    </source>
</reference>
<dbReference type="PANTHER" id="PTHR16184">
    <property type="entry name" value="ELONGATOR COMPLEX PROTEIN 6"/>
    <property type="match status" value="1"/>
</dbReference>
<gene>
    <name evidence="3" type="ORF">CC1G_02832</name>
</gene>
<sequence length="591" mass="64718">MENAIPNAEIHFGIDWVTNAHASGLERCSAQVIDPLSASFFHTHIEAMIDPSSRLLTPNTSGDENSDTDADETVVSVSSSFYPGAHEGSHDAILRTSDSVLFYFHSPVLQSVSTRAFESFIGSATAARVTQDEIIDIPETSTTLNVIVHALYNTSCAQHAPTLDVLESAIDRMPSYNITPSAHILPGSHLYGLLLTHAPLSPLRVYALAAHHQLHELAVHASSHTLAIPLSSITDDIARRIGAIYLKKLMTLHMARQEHFKNIILQPPELHLVSKACSFQDQKRLSRAWALAAAYFAWDGKNDVPINELQRTFASLEDGLDCDQCKGTLRKRIKEIVVQWAAAKMLAPFNLPKGKTLLVTDELAAPADFIVYEAVKELIKDGNSGKDSTLAPTALVLSTSVDLNRWKSVMLKYSVNLATYISSNTVQFLDLMELAQLDGEPKEPKFTRVLDLVSQSLDGKPGAETLVILDDTASLEWIGHSPLDVWRFLRKLRARCLKAGATLLIRHHVASANDPDQLFLQLVDVCAYHLDVRPLYSGRSGAVSGEVALYAGPLAADADEVKLISRSSALQYRLTDNGPVYFDKGTSEGVL</sequence>
<evidence type="ECO:0000313" key="4">
    <source>
        <dbReference type="Proteomes" id="UP000001861"/>
    </source>
</evidence>
<dbReference type="HOGENOM" id="CLU_461510_0_0_1"/>
<dbReference type="InParanoid" id="A8N063"/>
<dbReference type="GO" id="GO:0002098">
    <property type="term" value="P:tRNA wobble uridine modification"/>
    <property type="evidence" value="ECO:0007669"/>
    <property type="project" value="InterPro"/>
</dbReference>
<dbReference type="STRING" id="240176.A8N063"/>
<dbReference type="eggNOG" id="KOG0519">
    <property type="taxonomic scope" value="Eukaryota"/>
</dbReference>
<dbReference type="OMA" id="HRTLATH"/>
<dbReference type="GO" id="GO:0033588">
    <property type="term" value="C:elongator holoenzyme complex"/>
    <property type="evidence" value="ECO:0007669"/>
    <property type="project" value="InterPro"/>
</dbReference>
<comment type="pathway">
    <text evidence="1">tRNA modification; 5-methoxycarbonylmethyl-2-thiouridine-tRNA biosynthesis.</text>
</comment>
<evidence type="ECO:0008006" key="5">
    <source>
        <dbReference type="Google" id="ProtNLM"/>
    </source>
</evidence>
<dbReference type="EMBL" id="AACS02000001">
    <property type="protein sequence ID" value="EAU93602.2"/>
    <property type="molecule type" value="Genomic_DNA"/>
</dbReference>
<dbReference type="Gene3D" id="3.40.50.300">
    <property type="entry name" value="P-loop containing nucleotide triphosphate hydrolases"/>
    <property type="match status" value="1"/>
</dbReference>
<evidence type="ECO:0000256" key="2">
    <source>
        <dbReference type="ARBA" id="ARBA00008837"/>
    </source>
</evidence>
<dbReference type="InterPro" id="IPR027417">
    <property type="entry name" value="P-loop_NTPase"/>
</dbReference>
<name>A8N063_COPC7</name>
<comment type="similarity">
    <text evidence="2">Belongs to the ELP6 family.</text>
</comment>
<dbReference type="UniPathway" id="UPA00988"/>
<keyword evidence="4" id="KW-1185">Reference proteome</keyword>
<dbReference type="OrthoDB" id="9995306at2759"/>
<organism evidence="3 4">
    <name type="scientific">Coprinopsis cinerea (strain Okayama-7 / 130 / ATCC MYA-4618 / FGSC 9003)</name>
    <name type="common">Inky cap fungus</name>
    <name type="synonym">Hormographiella aspergillata</name>
    <dbReference type="NCBI Taxonomy" id="240176"/>
    <lineage>
        <taxon>Eukaryota</taxon>
        <taxon>Fungi</taxon>
        <taxon>Dikarya</taxon>
        <taxon>Basidiomycota</taxon>
        <taxon>Agaricomycotina</taxon>
        <taxon>Agaricomycetes</taxon>
        <taxon>Agaricomycetidae</taxon>
        <taxon>Agaricales</taxon>
        <taxon>Agaricineae</taxon>
        <taxon>Psathyrellaceae</taxon>
        <taxon>Coprinopsis</taxon>
    </lineage>
</organism>